<accession>R3TVE2</accession>
<reference evidence="2 3" key="1">
    <citation type="submission" date="2013-02" db="EMBL/GenBank/DDBJ databases">
        <title>The Genome Sequence of Enterococcus phoeniculicola BAA-412.</title>
        <authorList>
            <consortium name="The Broad Institute Genome Sequencing Platform"/>
            <consortium name="The Broad Institute Genome Sequencing Center for Infectious Disease"/>
            <person name="Earl A.M."/>
            <person name="Gilmore M.S."/>
            <person name="Lebreton F."/>
            <person name="Walker B."/>
            <person name="Young S.K."/>
            <person name="Zeng Q."/>
            <person name="Gargeya S."/>
            <person name="Fitzgerald M."/>
            <person name="Haas B."/>
            <person name="Abouelleil A."/>
            <person name="Alvarado L."/>
            <person name="Arachchi H.M."/>
            <person name="Berlin A.M."/>
            <person name="Chapman S.B."/>
            <person name="Dewar J."/>
            <person name="Goldberg J."/>
            <person name="Griggs A."/>
            <person name="Gujja S."/>
            <person name="Hansen M."/>
            <person name="Howarth C."/>
            <person name="Imamovic A."/>
            <person name="Larimer J."/>
            <person name="McCowan C."/>
            <person name="Murphy C."/>
            <person name="Neiman D."/>
            <person name="Pearson M."/>
            <person name="Priest M."/>
            <person name="Roberts A."/>
            <person name="Saif S."/>
            <person name="Shea T."/>
            <person name="Sisk P."/>
            <person name="Sykes S."/>
            <person name="Wortman J."/>
            <person name="Nusbaum C."/>
            <person name="Birren B."/>
        </authorList>
    </citation>
    <scope>NUCLEOTIDE SEQUENCE [LARGE SCALE GENOMIC DNA]</scope>
    <source>
        <strain evidence="2 3">ATCC BAA-412</strain>
    </source>
</reference>
<dbReference type="RefSeq" id="WP_010768107.1">
    <property type="nucleotide sequence ID" value="NZ_ASWE01000003.1"/>
</dbReference>
<evidence type="ECO:0000259" key="1">
    <source>
        <dbReference type="Pfam" id="PF04961"/>
    </source>
</evidence>
<dbReference type="SUPFAM" id="SSF101262">
    <property type="entry name" value="Methenyltetrahydrofolate cyclohydrolase-like"/>
    <property type="match status" value="1"/>
</dbReference>
<organism evidence="2 3">
    <name type="scientific">Enterococcus phoeniculicola ATCC BAA-412</name>
    <dbReference type="NCBI Taxonomy" id="1158610"/>
    <lineage>
        <taxon>Bacteria</taxon>
        <taxon>Bacillati</taxon>
        <taxon>Bacillota</taxon>
        <taxon>Bacilli</taxon>
        <taxon>Lactobacillales</taxon>
        <taxon>Enterococcaceae</taxon>
        <taxon>Enterococcus</taxon>
    </lineage>
</organism>
<protein>
    <recommendedName>
        <fullName evidence="1">Cyclodeaminase/cyclohydrolase domain-containing protein</fullName>
    </recommendedName>
</protein>
<dbReference type="AlphaFoldDB" id="R3TVE2"/>
<feature type="domain" description="Cyclodeaminase/cyclohydrolase" evidence="1">
    <location>
        <begin position="8"/>
        <end position="186"/>
    </location>
</feature>
<dbReference type="InterPro" id="IPR007044">
    <property type="entry name" value="Cyclodeamin/CycHdrlase"/>
</dbReference>
<gene>
    <name evidence="2" type="ORF">UC3_01444</name>
</gene>
<dbReference type="GO" id="GO:0003824">
    <property type="term" value="F:catalytic activity"/>
    <property type="evidence" value="ECO:0007669"/>
    <property type="project" value="InterPro"/>
</dbReference>
<dbReference type="EMBL" id="AJAT01000012">
    <property type="protein sequence ID" value="EOL45554.1"/>
    <property type="molecule type" value="Genomic_DNA"/>
</dbReference>
<comment type="caution">
    <text evidence="2">The sequence shown here is derived from an EMBL/GenBank/DDBJ whole genome shotgun (WGS) entry which is preliminary data.</text>
</comment>
<dbReference type="STRING" id="154621.RV11_GL000006"/>
<proteinExistence type="predicted"/>
<dbReference type="PATRIC" id="fig|1158610.3.peg.1427"/>
<name>R3TVE2_9ENTE</name>
<dbReference type="Gene3D" id="1.20.120.680">
    <property type="entry name" value="Formiminotetrahydrofolate cyclodeaminase monomer, up-and-down helical bundle"/>
    <property type="match status" value="1"/>
</dbReference>
<dbReference type="Pfam" id="PF04961">
    <property type="entry name" value="FTCD_C"/>
    <property type="match status" value="1"/>
</dbReference>
<dbReference type="HOGENOM" id="CLU_088419_0_1_9"/>
<dbReference type="Proteomes" id="UP000013785">
    <property type="component" value="Unassembled WGS sequence"/>
</dbReference>
<sequence>MKLVDMNVAEFISVLGSDAPAPGGGSASALAGSMGTALTMMVMNLTVGKKKYEEYDSQSREILKKMTKLNKQLVAIIDRDTEAFEGVSAVFSMPKQTEEEKEKRREAMQAALKTATLVPFEMMGIMVEAVNETKKAVGKSNINAASDLGVAVLNLKSGIQGAWLNVLINLSGVKDEEFVEQYRKEGQKRLDEGCKTADEVYEEILKII</sequence>
<evidence type="ECO:0000313" key="3">
    <source>
        <dbReference type="Proteomes" id="UP000013785"/>
    </source>
</evidence>
<dbReference type="eggNOG" id="COG3404">
    <property type="taxonomic scope" value="Bacteria"/>
</dbReference>
<dbReference type="InterPro" id="IPR036178">
    <property type="entry name" value="Formintransfe-cycloase-like_sf"/>
</dbReference>
<evidence type="ECO:0000313" key="2">
    <source>
        <dbReference type="EMBL" id="EOL45554.1"/>
    </source>
</evidence>
<dbReference type="OrthoDB" id="7959174at2"/>
<keyword evidence="3" id="KW-1185">Reference proteome</keyword>